<evidence type="ECO:0000313" key="2">
    <source>
        <dbReference type="EMBL" id="MBB6546805.1"/>
    </source>
</evidence>
<organism evidence="2 3">
    <name type="scientific">Nonomuraea rubra</name>
    <dbReference type="NCBI Taxonomy" id="46180"/>
    <lineage>
        <taxon>Bacteria</taxon>
        <taxon>Bacillati</taxon>
        <taxon>Actinomycetota</taxon>
        <taxon>Actinomycetes</taxon>
        <taxon>Streptosporangiales</taxon>
        <taxon>Streptosporangiaceae</taxon>
        <taxon>Nonomuraea</taxon>
    </lineage>
</organism>
<sequence length="169" mass="17878">MPTRSAAVLTSGTANAAKLFVAALAFTSAYVGFSAYSNASSTPQPATPVTLSARELPVTAPAEELATAGKVTVSVLTDGGPGCAKSYVARSLVVNPGPDAAVSYRWRLARWSPSAREWRTYLADHDGFAAPERTVEWRPRVSGNPGWYRVELTVEGADPIASDRFQASC</sequence>
<keyword evidence="1" id="KW-0732">Signal</keyword>
<evidence type="ECO:0000313" key="3">
    <source>
        <dbReference type="Proteomes" id="UP000565579"/>
    </source>
</evidence>
<evidence type="ECO:0008006" key="4">
    <source>
        <dbReference type="Google" id="ProtNLM"/>
    </source>
</evidence>
<accession>A0A7X0NNN7</accession>
<protein>
    <recommendedName>
        <fullName evidence="4">Secreted protein</fullName>
    </recommendedName>
</protein>
<gene>
    <name evidence="2" type="ORF">HD593_001600</name>
</gene>
<dbReference type="AlphaFoldDB" id="A0A7X0NNN7"/>
<keyword evidence="3" id="KW-1185">Reference proteome</keyword>
<dbReference type="EMBL" id="JACHMI010000001">
    <property type="protein sequence ID" value="MBB6546805.1"/>
    <property type="molecule type" value="Genomic_DNA"/>
</dbReference>
<reference evidence="2 3" key="1">
    <citation type="submission" date="2020-08" db="EMBL/GenBank/DDBJ databases">
        <title>Sequencing the genomes of 1000 actinobacteria strains.</title>
        <authorList>
            <person name="Klenk H.-P."/>
        </authorList>
    </citation>
    <scope>NUCLEOTIDE SEQUENCE [LARGE SCALE GENOMIC DNA]</scope>
    <source>
        <strain evidence="2 3">DSM 43768</strain>
    </source>
</reference>
<dbReference type="RefSeq" id="WP_185101553.1">
    <property type="nucleotide sequence ID" value="NZ_BAAAXY010000109.1"/>
</dbReference>
<name>A0A7X0NNN7_9ACTN</name>
<proteinExistence type="predicted"/>
<feature type="signal peptide" evidence="1">
    <location>
        <begin position="1"/>
        <end position="16"/>
    </location>
</feature>
<evidence type="ECO:0000256" key="1">
    <source>
        <dbReference type="SAM" id="SignalP"/>
    </source>
</evidence>
<dbReference type="Proteomes" id="UP000565579">
    <property type="component" value="Unassembled WGS sequence"/>
</dbReference>
<comment type="caution">
    <text evidence="2">The sequence shown here is derived from an EMBL/GenBank/DDBJ whole genome shotgun (WGS) entry which is preliminary data.</text>
</comment>
<feature type="chain" id="PRO_5031297074" description="Secreted protein" evidence="1">
    <location>
        <begin position="17"/>
        <end position="169"/>
    </location>
</feature>